<protein>
    <submittedName>
        <fullName evidence="1">Uncharacterized protein</fullName>
    </submittedName>
</protein>
<organism evidence="1 2">
    <name type="scientific">Bauhinia variegata</name>
    <name type="common">Purple orchid tree</name>
    <name type="synonym">Phanera variegata</name>
    <dbReference type="NCBI Taxonomy" id="167791"/>
    <lineage>
        <taxon>Eukaryota</taxon>
        <taxon>Viridiplantae</taxon>
        <taxon>Streptophyta</taxon>
        <taxon>Embryophyta</taxon>
        <taxon>Tracheophyta</taxon>
        <taxon>Spermatophyta</taxon>
        <taxon>Magnoliopsida</taxon>
        <taxon>eudicotyledons</taxon>
        <taxon>Gunneridae</taxon>
        <taxon>Pentapetalae</taxon>
        <taxon>rosids</taxon>
        <taxon>fabids</taxon>
        <taxon>Fabales</taxon>
        <taxon>Fabaceae</taxon>
        <taxon>Cercidoideae</taxon>
        <taxon>Cercideae</taxon>
        <taxon>Bauhiniinae</taxon>
        <taxon>Bauhinia</taxon>
    </lineage>
</organism>
<keyword evidence="2" id="KW-1185">Reference proteome</keyword>
<accession>A0ACB9N7Y2</accession>
<proteinExistence type="predicted"/>
<evidence type="ECO:0000313" key="1">
    <source>
        <dbReference type="EMBL" id="KAI4332012.1"/>
    </source>
</evidence>
<reference evidence="1 2" key="1">
    <citation type="journal article" date="2022" name="DNA Res.">
        <title>Chromosomal-level genome assembly of the orchid tree Bauhinia variegata (Leguminosae; Cercidoideae) supports the allotetraploid origin hypothesis of Bauhinia.</title>
        <authorList>
            <person name="Zhong Y."/>
            <person name="Chen Y."/>
            <person name="Zheng D."/>
            <person name="Pang J."/>
            <person name="Liu Y."/>
            <person name="Luo S."/>
            <person name="Meng S."/>
            <person name="Qian L."/>
            <person name="Wei D."/>
            <person name="Dai S."/>
            <person name="Zhou R."/>
        </authorList>
    </citation>
    <scope>NUCLEOTIDE SEQUENCE [LARGE SCALE GENOMIC DNA]</scope>
    <source>
        <strain evidence="1">BV-YZ2020</strain>
    </source>
</reference>
<dbReference type="Proteomes" id="UP000828941">
    <property type="component" value="Chromosome 7"/>
</dbReference>
<evidence type="ECO:0000313" key="2">
    <source>
        <dbReference type="Proteomes" id="UP000828941"/>
    </source>
</evidence>
<dbReference type="EMBL" id="CM039432">
    <property type="protein sequence ID" value="KAI4332012.1"/>
    <property type="molecule type" value="Genomic_DNA"/>
</dbReference>
<name>A0ACB9N7Y2_BAUVA</name>
<sequence length="403" mass="43469">MLIRVLITIININVLFMLLFASFCSCNRLEEAIKDAYAFNVTDYGAAGDGLTDDSQAFLKAWTDVCSANASAATLEVPPGKTFLLKPVRFNGPCSFSSVHFQLKGNIIAPNSTWEDGGEENWISFSDVEGLVIDGGGQINGQGSVWWNACDKKSDNALFIHNCNNLQLTGIHHLNSARNHISISHCDNTNIYNLTITAPQDSPNTDGIDIASSSHINIKHTTISTGDDCIAMNNGTYNVSIVDVTCGPGHGISVGSLGKDESYEIVEDVHVRNCKLVEADNGLRIKTWQGGSGYVRNISFEDITLIDTKNPIIIDQFYEDDEHGKDQISAVKISRVMYRNVTGTSATEEAVSLNCNQVEGCTDIIIDLINITSSIPGSDISASCNNAYGTVTSASPNVSCLLP</sequence>
<gene>
    <name evidence="1" type="ORF">L6164_016955</name>
</gene>
<comment type="caution">
    <text evidence="1">The sequence shown here is derived from an EMBL/GenBank/DDBJ whole genome shotgun (WGS) entry which is preliminary data.</text>
</comment>